<dbReference type="GO" id="GO:0072344">
    <property type="term" value="P:rescue of stalled ribosome"/>
    <property type="evidence" value="ECO:0007669"/>
    <property type="project" value="EnsemblFungi"/>
</dbReference>
<dbReference type="GO" id="GO:0022626">
    <property type="term" value="C:cytosolic ribosome"/>
    <property type="evidence" value="ECO:0007669"/>
    <property type="project" value="EnsemblFungi"/>
</dbReference>
<dbReference type="InterPro" id="IPR056810">
    <property type="entry name" value="GNC1-like_N"/>
</dbReference>
<dbReference type="Gene3D" id="1.25.10.10">
    <property type="entry name" value="Leucine-rich Repeat Variant"/>
    <property type="match status" value="6"/>
</dbReference>
<gene>
    <name evidence="6" type="ORF">T310_8305</name>
</gene>
<dbReference type="GO" id="GO:0031369">
    <property type="term" value="F:translation initiation factor binding"/>
    <property type="evidence" value="ECO:0007669"/>
    <property type="project" value="EnsemblFungi"/>
</dbReference>
<dbReference type="SMART" id="SM01349">
    <property type="entry name" value="TOG"/>
    <property type="match status" value="2"/>
</dbReference>
<dbReference type="GO" id="GO:0043008">
    <property type="term" value="F:ATP-dependent protein binding"/>
    <property type="evidence" value="ECO:0007669"/>
    <property type="project" value="EnsemblFungi"/>
</dbReference>
<dbReference type="STRING" id="1408163.A0A0F4YJJ0"/>
<dbReference type="GO" id="GO:1990611">
    <property type="term" value="P:regulation of cytoplasmic translational initiation in response to stress"/>
    <property type="evidence" value="ECO:0007669"/>
    <property type="project" value="EnsemblFungi"/>
</dbReference>
<evidence type="ECO:0000256" key="1">
    <source>
        <dbReference type="ARBA" id="ARBA00007366"/>
    </source>
</evidence>
<dbReference type="Pfam" id="PF24916">
    <property type="entry name" value="HEAT_GCN1_fung"/>
    <property type="match status" value="1"/>
</dbReference>
<dbReference type="GO" id="GO:0006448">
    <property type="term" value="P:regulation of translational elongation"/>
    <property type="evidence" value="ECO:0007669"/>
    <property type="project" value="EnsemblFungi"/>
</dbReference>
<dbReference type="Pfam" id="PF24993">
    <property type="entry name" value="GNC1_N"/>
    <property type="match status" value="1"/>
</dbReference>
<dbReference type="EMBL" id="LASV01000564">
    <property type="protein sequence ID" value="KKA17753.1"/>
    <property type="molecule type" value="Genomic_DNA"/>
</dbReference>
<dbReference type="GO" id="GO:1904689">
    <property type="term" value="P:negative regulation of cytoplasmic translational initiation"/>
    <property type="evidence" value="ECO:0007669"/>
    <property type="project" value="EnsemblFungi"/>
</dbReference>
<dbReference type="Pfam" id="PF12074">
    <property type="entry name" value="Gcn1_N"/>
    <property type="match status" value="1"/>
</dbReference>
<comment type="similarity">
    <text evidence="1">Belongs to the GCN1 family.</text>
</comment>
<evidence type="ECO:0000313" key="7">
    <source>
        <dbReference type="Proteomes" id="UP000053958"/>
    </source>
</evidence>
<accession>A0A0F4YJJ0</accession>
<dbReference type="PROSITE" id="PS50077">
    <property type="entry name" value="HEAT_REPEAT"/>
    <property type="match status" value="2"/>
</dbReference>
<dbReference type="GO" id="GO:0071264">
    <property type="term" value="P:positive regulation of translational initiation in response to starvation"/>
    <property type="evidence" value="ECO:0007669"/>
    <property type="project" value="EnsemblFungi"/>
</dbReference>
<feature type="domain" description="TOG" evidence="5">
    <location>
        <begin position="1352"/>
        <end position="1582"/>
    </location>
</feature>
<name>A0A0F4YJJ0_RASE3</name>
<dbReference type="FunFam" id="1.25.10.10:FF:000090">
    <property type="entry name" value="eIF-2-alpha kinase activator GCN1"/>
    <property type="match status" value="1"/>
</dbReference>
<reference evidence="6 7" key="1">
    <citation type="submission" date="2015-04" db="EMBL/GenBank/DDBJ databases">
        <authorList>
            <person name="Heijne W.H."/>
            <person name="Fedorova N.D."/>
            <person name="Nierman W.C."/>
            <person name="Vollebregt A.W."/>
            <person name="Zhao Z."/>
            <person name="Wu L."/>
            <person name="Kumar M."/>
            <person name="Stam H."/>
            <person name="van den Berg M.A."/>
            <person name="Pel H.J."/>
        </authorList>
    </citation>
    <scope>NUCLEOTIDE SEQUENCE [LARGE SCALE GENOMIC DNA]</scope>
    <source>
        <strain evidence="6 7">CBS 393.64</strain>
    </source>
</reference>
<feature type="repeat" description="HEAT" evidence="4">
    <location>
        <begin position="1523"/>
        <end position="1561"/>
    </location>
</feature>
<dbReference type="GO" id="GO:0031571">
    <property type="term" value="P:mitotic G1 DNA damage checkpoint signaling"/>
    <property type="evidence" value="ECO:0007669"/>
    <property type="project" value="EnsemblFungi"/>
</dbReference>
<dbReference type="PANTHER" id="PTHR23346:SF7">
    <property type="entry name" value="STALLED RIBOSOME SENSOR GCN1"/>
    <property type="match status" value="1"/>
</dbReference>
<dbReference type="InterPro" id="IPR057546">
    <property type="entry name" value="HEAT_GCN1"/>
</dbReference>
<dbReference type="InterPro" id="IPR034085">
    <property type="entry name" value="TOG"/>
</dbReference>
<dbReference type="PANTHER" id="PTHR23346">
    <property type="entry name" value="TRANSLATIONAL ACTIVATOR GCN1-RELATED"/>
    <property type="match status" value="1"/>
</dbReference>
<dbReference type="OrthoDB" id="5148094at2759"/>
<dbReference type="Proteomes" id="UP000053958">
    <property type="component" value="Unassembled WGS sequence"/>
</dbReference>
<dbReference type="GO" id="GO:0019901">
    <property type="term" value="F:protein kinase binding"/>
    <property type="evidence" value="ECO:0007669"/>
    <property type="project" value="EnsemblFungi"/>
</dbReference>
<sequence length="2301" mass="252243">MDEIQWDAVQNGDLESLGDVLLSSSTSRRVRALQEIREKNGTILSQKTQRPLLDLLFRTYPLYIDRPSRLAVQQCLRTVLRSTTEKQDLEYLAGRLRNECSKSSLAPASAFVLVEWCSIVLQHLCNDAQAPLALVLDVMSADAKVLETCLGADTKQTVKESAFRVTRRALRAVFSSESWGEEAIRESVTRLTGDPASAQRNAPFLGVISGVSARLQARRHVLEGLKKPILAFYAKEILGSRTPVPGHIADGLSDFFSSFATHEDLKTEVFPTLEKAILRSPEVVLGGLIPPLCSSIPQEIDLSEVVYSRLVKPLLSSLKSTNPVIRQGAAQSLESLISKCRSEDWLLKVIGEIIGPLKTQKISNAEQRALHAQVLSAIPCFVNLSQEVVQGLVPVSSRESSEVALEPELKAVCKHLAHLVQSKVALKDDIITTISKGSGDKRVPFRKVWQLNIGDVLWKIDQETLSHPSNVPFVKQMLAKLKDSFNEVVANPLPSAQSGLVSIAYVLLALCGRLQESDIVTSDEWANTAAQSVSLTPKPSFLLNPKVYTKLTSEDDFRWKTRALAAIATRPGIRSYDSTTKDAWGQAFIYVIASPVVPPRSRETACRALSEVYLKDADTIGTVISDAVWTWILSLETAEKESAAVAAGANSQNFLHLVIKAIRPRVSDIQASGQAGIELTLKNQLINTLVLCRGELIPKVSWIELCLRTGTDPGRLVSERPDECIQQLTRVMEDPVQSRIPQASTAVWNAAADLAFVAPDVMVPHLVRLIQDDLDTNRISKFTPTDAAIARTPEGTMFVDVLSTKTAQPLSAKSVKDYDTLKWEEELRAQLAQKKGQTQKKLTAEEQAKVKAQLEKEAKIREEVLRETKRIERGAGIVRGLATGPPIDADGWINAAIASLLSLARSNAGLFVGDTVSKAYIACSEKISSRLGTLRPFVGVATLRALGNTYLPPETEVEPLGDLVIRILYRLRFTSEQLPFDTVSLAYALPLIFLVLSRNGIEEKKGEEEGEQILLTLEFLSFHSSSFSDSRLPRGEVLQHLVTSLHKYSQHYKLVKDTLFDLCRCISPNISREELDVLLEGTLASDISVRTAVLQVIEAEIDLTDLDFSEHIWLCCHDHVEENVELSETIWEENALEVYEDSYPKIVKYLDSKDSQLRGAAARALAHAVKLNTSIFAKVLSELQSRYETEIQPKAPEKDKYGMPLKVDTTDHWEIRSGIALTFKAMTNLFEGDQIVSFMKFLIEKGPLVDKNASVRGQMADSGRSVIAMRGEQKVEELMGLFEKTLETSDKATESSDWLNEAVIILYGSLARHLKAGDPRLGTVIQKLLAALPTPSEMVQSAVAECLPPLIRLSGPETEGYVREMLDQLVQSKKYATRRGAAYGLAGIVSGKGLIALRQYQIMSALKEALENRKDPNQRQGALLAYELFSAVLGRKFEPYVIQIVPHLLTSFGDPSVEVRDACLDAAKACFASLSSYGVKKILPTLLEGLDDTQWRSKKGACDLLGAMAYLDPQQLAASLPDIIPPLTEVLNDSHKEVRNAANRSLQRFGEVISNPEVKSLVGILLKALSDPTKHTEEALDALIKVSFVHYLDAPSLALVVRILERGLGDRSTTKRKAAQIIGSLAHLTERRDLISHLPILVAGLRLAIVDPVPTTRATASKALGSLIEKLGEDALPDLIPSLMSTLKSDTGAGDRLGSAQALSEVLAGLGTTRLEETLPTILQNVSSSKPTVREGFMSLFIFLPACFGNSFASYLNRIIPPILSGLADDVESIRETALRAGRLLVKNFASKAIDLLLPELERGLADDNHRIRLSSVELVGDLLFNITGITNKVDAEEQEEGATQAGQSLLQILGEEKRNKVLSSLYICRCDTSGLVRSAAVSVWKALVASPKTLKDLVPTLTQLIICRLGSSNMEQKVIAGNALGDLIKKAGEGVLATLLPSLEDGLRTSSDVDARQGICIALRELIASASPEALEDYEKILISIVRVALVDSNEDVREAAAEAFDALQQSFGKKAVDQVLPYLLSLLRNEEDAEQALSALLTLLTETTRANIILPNLIPTLLTPPISAFNAKALASLSEVASSAMTRRLPTILNALMDEIISTKDDEHKQELGKAFDAVLVSVDEYDGLNVVMSVMMSLMKHDDHRRRANAAIHLATFFSDAEIDFSRYHQDLIRVLLISFDDKDQDVVKAAWTALSQLTSKMRKEEMEILVIPTRQVLRQVGVPGADLPGFSLPKGITAIFPIFLQGLLNGNVEQRTQAALAIADIIDRTGAESLKPFVTQITGPLIRVVSERSVEIK</sequence>
<organism evidence="6 7">
    <name type="scientific">Rasamsonia emersonii (strain ATCC 16479 / CBS 393.64 / IMI 116815)</name>
    <dbReference type="NCBI Taxonomy" id="1408163"/>
    <lineage>
        <taxon>Eukaryota</taxon>
        <taxon>Fungi</taxon>
        <taxon>Dikarya</taxon>
        <taxon>Ascomycota</taxon>
        <taxon>Pezizomycotina</taxon>
        <taxon>Eurotiomycetes</taxon>
        <taxon>Eurotiomycetidae</taxon>
        <taxon>Eurotiales</taxon>
        <taxon>Trichocomaceae</taxon>
        <taxon>Rasamsonia</taxon>
    </lineage>
</organism>
<evidence type="ECO:0000259" key="5">
    <source>
        <dbReference type="SMART" id="SM01349"/>
    </source>
</evidence>
<dbReference type="GO" id="GO:0140469">
    <property type="term" value="P:GCN2-mediated signaling"/>
    <property type="evidence" value="ECO:0007669"/>
    <property type="project" value="EnsemblFungi"/>
</dbReference>
<evidence type="ECO:0000313" key="6">
    <source>
        <dbReference type="EMBL" id="KKA17753.1"/>
    </source>
</evidence>
<evidence type="ECO:0000256" key="4">
    <source>
        <dbReference type="PROSITE-ProRule" id="PRU00103"/>
    </source>
</evidence>
<feature type="non-terminal residue" evidence="6">
    <location>
        <position position="2301"/>
    </location>
</feature>
<dbReference type="GO" id="GO:0034198">
    <property type="term" value="P:cellular response to amino acid starvation"/>
    <property type="evidence" value="ECO:0007669"/>
    <property type="project" value="EnsemblFungi"/>
</dbReference>
<dbReference type="InterPro" id="IPR016024">
    <property type="entry name" value="ARM-type_fold"/>
</dbReference>
<dbReference type="GO" id="GO:0043022">
    <property type="term" value="F:ribosome binding"/>
    <property type="evidence" value="ECO:0007669"/>
    <property type="project" value="EnsemblFungi"/>
</dbReference>
<dbReference type="RefSeq" id="XP_013324365.1">
    <property type="nucleotide sequence ID" value="XM_013468911.1"/>
</dbReference>
<keyword evidence="7" id="KW-1185">Reference proteome</keyword>
<dbReference type="InterPro" id="IPR011989">
    <property type="entry name" value="ARM-like"/>
</dbReference>
<dbReference type="InterPro" id="IPR022716">
    <property type="entry name" value="Gcn1_N"/>
</dbReference>
<dbReference type="GO" id="GO:0170011">
    <property type="term" value="F:stalled ribosome sensor activity"/>
    <property type="evidence" value="ECO:0007669"/>
    <property type="project" value="EnsemblFungi"/>
</dbReference>
<dbReference type="InterPro" id="IPR021133">
    <property type="entry name" value="HEAT_type_2"/>
</dbReference>
<dbReference type="GeneID" id="25320565"/>
<evidence type="ECO:0000256" key="2">
    <source>
        <dbReference type="ARBA" id="ARBA00022737"/>
    </source>
</evidence>
<dbReference type="Pfam" id="PF24984">
    <property type="entry name" value="HEAT_EF3_GNC1"/>
    <property type="match status" value="1"/>
</dbReference>
<feature type="repeat" description="HEAT" evidence="4">
    <location>
        <begin position="1983"/>
        <end position="2020"/>
    </location>
</feature>
<dbReference type="Pfam" id="PF24987">
    <property type="entry name" value="HEAT_EF3_N"/>
    <property type="match status" value="1"/>
</dbReference>
<proteinExistence type="inferred from homology"/>
<dbReference type="Pfam" id="PF23271">
    <property type="entry name" value="HEAT_GCN1"/>
    <property type="match status" value="1"/>
</dbReference>
<comment type="caution">
    <text evidence="6">The sequence shown here is derived from an EMBL/GenBank/DDBJ whole genome shotgun (WGS) entry which is preliminary data.</text>
</comment>
<dbReference type="SUPFAM" id="SSF48371">
    <property type="entry name" value="ARM repeat"/>
    <property type="match status" value="2"/>
</dbReference>
<dbReference type="GO" id="GO:0043539">
    <property type="term" value="F:protein serine/threonine kinase activator activity"/>
    <property type="evidence" value="ECO:0007669"/>
    <property type="project" value="EnsemblFungi"/>
</dbReference>
<keyword evidence="2" id="KW-0677">Repeat</keyword>
<dbReference type="InterPro" id="IPR056809">
    <property type="entry name" value="HEAT_GCN1_fung"/>
</dbReference>
<feature type="domain" description="TOG" evidence="5">
    <location>
        <begin position="1666"/>
        <end position="1880"/>
    </location>
</feature>
<evidence type="ECO:0000256" key="3">
    <source>
        <dbReference type="ARBA" id="ARBA00072275"/>
    </source>
</evidence>
<protein>
    <recommendedName>
        <fullName evidence="3">eIF-2-alpha kinase activator GCN1</fullName>
    </recommendedName>
</protein>